<evidence type="ECO:0000256" key="2">
    <source>
        <dbReference type="PROSITE-ProRule" id="PRU00335"/>
    </source>
</evidence>
<keyword evidence="5" id="KW-1185">Reference proteome</keyword>
<feature type="DNA-binding region" description="H-T-H motif" evidence="2">
    <location>
        <begin position="26"/>
        <end position="45"/>
    </location>
</feature>
<dbReference type="Gene3D" id="1.10.357.10">
    <property type="entry name" value="Tetracycline Repressor, domain 2"/>
    <property type="match status" value="1"/>
</dbReference>
<evidence type="ECO:0000313" key="5">
    <source>
        <dbReference type="Proteomes" id="UP001165962"/>
    </source>
</evidence>
<dbReference type="Pfam" id="PF00440">
    <property type="entry name" value="TetR_N"/>
    <property type="match status" value="1"/>
</dbReference>
<dbReference type="PANTHER" id="PTHR43479:SF11">
    <property type="entry name" value="ACREF_ENVCD OPERON REPRESSOR-RELATED"/>
    <property type="match status" value="1"/>
</dbReference>
<dbReference type="EMBL" id="JAAOIW010000005">
    <property type="protein sequence ID" value="NHN31551.1"/>
    <property type="molecule type" value="Genomic_DNA"/>
</dbReference>
<organism evidence="4 5">
    <name type="scientific">Paenibacillus agricola</name>
    <dbReference type="NCBI Taxonomy" id="2716264"/>
    <lineage>
        <taxon>Bacteria</taxon>
        <taxon>Bacillati</taxon>
        <taxon>Bacillota</taxon>
        <taxon>Bacilli</taxon>
        <taxon>Bacillales</taxon>
        <taxon>Paenibacillaceae</taxon>
        <taxon>Paenibacillus</taxon>
    </lineage>
</organism>
<evidence type="ECO:0000256" key="1">
    <source>
        <dbReference type="ARBA" id="ARBA00023125"/>
    </source>
</evidence>
<protein>
    <submittedName>
        <fullName evidence="4">TetR/AcrR family transcriptional regulator</fullName>
    </submittedName>
</protein>
<sequence>MGEDKKDNLIQAALMLFEEQGYHTTKISDIVREAGVAQGTFYLYFKSKEDMFRSIAEACLEEIVVALQQGGVSKDTDEQKDYLMIRRALEVYHENKTILKIINRHGVGSQEIAGVSEAFYQQIMMVIKQALRDEAMYANYSEDQLEIIAFSKIGMVEMVAYQWFVVKNCGSETINALAQIIVGDLGPCKFKAME</sequence>
<dbReference type="SUPFAM" id="SSF46689">
    <property type="entry name" value="Homeodomain-like"/>
    <property type="match status" value="1"/>
</dbReference>
<evidence type="ECO:0000259" key="3">
    <source>
        <dbReference type="PROSITE" id="PS50977"/>
    </source>
</evidence>
<dbReference type="PANTHER" id="PTHR43479">
    <property type="entry name" value="ACREF/ENVCD OPERON REPRESSOR-RELATED"/>
    <property type="match status" value="1"/>
</dbReference>
<dbReference type="InterPro" id="IPR009057">
    <property type="entry name" value="Homeodomain-like_sf"/>
</dbReference>
<evidence type="ECO:0000313" key="4">
    <source>
        <dbReference type="EMBL" id="NHN31551.1"/>
    </source>
</evidence>
<dbReference type="PROSITE" id="PS50977">
    <property type="entry name" value="HTH_TETR_2"/>
    <property type="match status" value="1"/>
</dbReference>
<name>A0ABX0J6Y7_9BACL</name>
<accession>A0ABX0J6Y7</accession>
<gene>
    <name evidence="4" type="ORF">G9U52_17095</name>
</gene>
<comment type="caution">
    <text evidence="4">The sequence shown here is derived from an EMBL/GenBank/DDBJ whole genome shotgun (WGS) entry which is preliminary data.</text>
</comment>
<reference evidence="4" key="1">
    <citation type="submission" date="2020-03" db="EMBL/GenBank/DDBJ databases">
        <title>Draft sequencing of Paenibacilllus sp. S3N08.</title>
        <authorList>
            <person name="Kim D.-U."/>
        </authorList>
    </citation>
    <scope>NUCLEOTIDE SEQUENCE</scope>
    <source>
        <strain evidence="4">S3N08</strain>
    </source>
</reference>
<dbReference type="Proteomes" id="UP001165962">
    <property type="component" value="Unassembled WGS sequence"/>
</dbReference>
<dbReference type="RefSeq" id="WP_166151671.1">
    <property type="nucleotide sequence ID" value="NZ_JAAOIW010000005.1"/>
</dbReference>
<dbReference type="PRINTS" id="PR00455">
    <property type="entry name" value="HTHTETR"/>
</dbReference>
<dbReference type="InterPro" id="IPR001647">
    <property type="entry name" value="HTH_TetR"/>
</dbReference>
<dbReference type="InterPro" id="IPR050624">
    <property type="entry name" value="HTH-type_Tx_Regulator"/>
</dbReference>
<feature type="domain" description="HTH tetR-type" evidence="3">
    <location>
        <begin position="3"/>
        <end position="63"/>
    </location>
</feature>
<keyword evidence="1 2" id="KW-0238">DNA-binding</keyword>
<proteinExistence type="predicted"/>